<dbReference type="GO" id="GO:0005737">
    <property type="term" value="C:cytoplasm"/>
    <property type="evidence" value="ECO:0007669"/>
    <property type="project" value="TreeGrafter"/>
</dbReference>
<evidence type="ECO:0000256" key="4">
    <source>
        <dbReference type="RuleBase" id="RU362068"/>
    </source>
</evidence>
<dbReference type="Gene3D" id="1.10.1040.10">
    <property type="entry name" value="N-(1-d-carboxylethyl)-l-norvaline Dehydrogenase, domain 2"/>
    <property type="match status" value="1"/>
</dbReference>
<reference evidence="8" key="1">
    <citation type="submission" date="2022-07" db="EMBL/GenBank/DDBJ databases">
        <title>Phylogenomic reconstructions and comparative analyses of Kickxellomycotina fungi.</title>
        <authorList>
            <person name="Reynolds N.K."/>
            <person name="Stajich J.E."/>
            <person name="Barry K."/>
            <person name="Grigoriev I.V."/>
            <person name="Crous P."/>
            <person name="Smith M.E."/>
        </authorList>
    </citation>
    <scope>NUCLEOTIDE SEQUENCE</scope>
    <source>
        <strain evidence="8">CBS 109367</strain>
    </source>
</reference>
<name>A0A9W8L4P3_9FUNG</name>
<comment type="similarity">
    <text evidence="1 4">Belongs to the ketopantoate reductase family.</text>
</comment>
<dbReference type="SUPFAM" id="SSF51735">
    <property type="entry name" value="NAD(P)-binding Rossmann-fold domains"/>
    <property type="match status" value="1"/>
</dbReference>
<evidence type="ECO:0000313" key="9">
    <source>
        <dbReference type="Proteomes" id="UP001151516"/>
    </source>
</evidence>
<evidence type="ECO:0000259" key="6">
    <source>
        <dbReference type="Pfam" id="PF02558"/>
    </source>
</evidence>
<evidence type="ECO:0000256" key="3">
    <source>
        <dbReference type="ARBA" id="ARBA00023002"/>
    </source>
</evidence>
<evidence type="ECO:0000256" key="2">
    <source>
        <dbReference type="ARBA" id="ARBA00022857"/>
    </source>
</evidence>
<gene>
    <name evidence="8" type="ORF">IWW39_003009</name>
</gene>
<dbReference type="InterPro" id="IPR036291">
    <property type="entry name" value="NAD(P)-bd_dom_sf"/>
</dbReference>
<dbReference type="Pfam" id="PF02558">
    <property type="entry name" value="ApbA"/>
    <property type="match status" value="1"/>
</dbReference>
<dbReference type="GO" id="GO:0015940">
    <property type="term" value="P:pantothenate biosynthetic process"/>
    <property type="evidence" value="ECO:0007669"/>
    <property type="project" value="InterPro"/>
</dbReference>
<dbReference type="InterPro" id="IPR013332">
    <property type="entry name" value="KPR_N"/>
</dbReference>
<proteinExistence type="inferred from homology"/>
<dbReference type="InterPro" id="IPR051402">
    <property type="entry name" value="KPR-Related"/>
</dbReference>
<feature type="chain" id="PRO_5040812060" description="2-dehydropantoate 2-reductase" evidence="5">
    <location>
        <begin position="18"/>
        <end position="316"/>
    </location>
</feature>
<feature type="domain" description="Ketopantoate reductase N-terminal" evidence="6">
    <location>
        <begin position="5"/>
        <end position="157"/>
    </location>
</feature>
<dbReference type="Pfam" id="PF08546">
    <property type="entry name" value="ApbA_C"/>
    <property type="match status" value="1"/>
</dbReference>
<feature type="domain" description="Ketopantoate reductase C-terminal" evidence="7">
    <location>
        <begin position="180"/>
        <end position="310"/>
    </location>
</feature>
<dbReference type="AlphaFoldDB" id="A0A9W8L4P3"/>
<dbReference type="GO" id="GO:0008677">
    <property type="term" value="F:2-dehydropantoate 2-reductase activity"/>
    <property type="evidence" value="ECO:0007669"/>
    <property type="project" value="UniProtKB-EC"/>
</dbReference>
<dbReference type="Proteomes" id="UP001151516">
    <property type="component" value="Unassembled WGS sequence"/>
</dbReference>
<dbReference type="EMBL" id="JANBTX010000076">
    <property type="protein sequence ID" value="KAJ2687316.1"/>
    <property type="molecule type" value="Genomic_DNA"/>
</dbReference>
<evidence type="ECO:0000256" key="5">
    <source>
        <dbReference type="SAM" id="SignalP"/>
    </source>
</evidence>
<dbReference type="Gene3D" id="3.40.50.720">
    <property type="entry name" value="NAD(P)-binding Rossmann-like Domain"/>
    <property type="match status" value="1"/>
</dbReference>
<evidence type="ECO:0000313" key="8">
    <source>
        <dbReference type="EMBL" id="KAJ2687316.1"/>
    </source>
</evidence>
<organism evidence="8 9">
    <name type="scientific">Coemansia spiralis</name>
    <dbReference type="NCBI Taxonomy" id="417178"/>
    <lineage>
        <taxon>Eukaryota</taxon>
        <taxon>Fungi</taxon>
        <taxon>Fungi incertae sedis</taxon>
        <taxon>Zoopagomycota</taxon>
        <taxon>Kickxellomycotina</taxon>
        <taxon>Kickxellomycetes</taxon>
        <taxon>Kickxellales</taxon>
        <taxon>Kickxellaceae</taxon>
        <taxon>Coemansia</taxon>
    </lineage>
</organism>
<dbReference type="InterPro" id="IPR003710">
    <property type="entry name" value="ApbA"/>
</dbReference>
<keyword evidence="9" id="KW-1185">Reference proteome</keyword>
<dbReference type="FunFam" id="1.10.1040.10:FF:000017">
    <property type="entry name" value="2-dehydropantoate 2-reductase"/>
    <property type="match status" value="1"/>
</dbReference>
<dbReference type="OrthoDB" id="3609at2759"/>
<comment type="caution">
    <text evidence="8">The sequence shown here is derived from an EMBL/GenBank/DDBJ whole genome shotgun (WGS) entry which is preliminary data.</text>
</comment>
<dbReference type="InterPro" id="IPR013752">
    <property type="entry name" value="KPA_reductase"/>
</dbReference>
<dbReference type="PANTHER" id="PTHR21708:SF25">
    <property type="entry name" value="PROTEIN PAM1-RELATED"/>
    <property type="match status" value="1"/>
</dbReference>
<comment type="function">
    <text evidence="4">Catalyzes the NADPH-dependent reduction of ketopantoate into pantoic acid.</text>
</comment>
<dbReference type="InterPro" id="IPR013328">
    <property type="entry name" value="6PGD_dom2"/>
</dbReference>
<feature type="signal peptide" evidence="5">
    <location>
        <begin position="1"/>
        <end position="17"/>
    </location>
</feature>
<evidence type="ECO:0000256" key="1">
    <source>
        <dbReference type="ARBA" id="ARBA00007870"/>
    </source>
</evidence>
<dbReference type="PANTHER" id="PTHR21708">
    <property type="entry name" value="PROBABLE 2-DEHYDROPANTOATE 2-REDUCTASE"/>
    <property type="match status" value="1"/>
</dbReference>
<accession>A0A9W8L4P3</accession>
<keyword evidence="3 4" id="KW-0560">Oxidoreductase</keyword>
<keyword evidence="5" id="KW-0732">Signal</keyword>
<dbReference type="NCBIfam" id="TIGR00745">
    <property type="entry name" value="apbA_panE"/>
    <property type="match status" value="1"/>
</dbReference>
<dbReference type="SUPFAM" id="SSF48179">
    <property type="entry name" value="6-phosphogluconate dehydrogenase C-terminal domain-like"/>
    <property type="match status" value="1"/>
</dbReference>
<sequence>MFKVLLFGSGALGSVFSWRLQESGKAQVTAVCRSNYEAVSRSGFRIASQAYGDHVYRPSRVVRSVDEAVDNGTIYDFVVVCTKALPNLGDNSGLIASAVTPGTVIVLIQNGIGIEDPFMARYPNNAVASVVAYIDVTQPEDGVIEHGNNAVLTMGPPSPRLEELAQAWRDGGVVCSVAENIQAIRWLKLAWNASLNTVSVVSGGNDTRKMFDDAECRQLILRLMDEVFRLGRAATGAPLPVVRGIDGPEALVADVDRPGVAVVPSMLMDFWAKRPLEHAVILGRPIEIARDLGVDVPCMQTVYAILKMVEKQYLAD</sequence>
<protein>
    <recommendedName>
        <fullName evidence="4">2-dehydropantoate 2-reductase</fullName>
        <ecNumber evidence="4">1.1.1.169</ecNumber>
    </recommendedName>
    <alternativeName>
        <fullName evidence="4">Ketopantoate reductase</fullName>
    </alternativeName>
</protein>
<dbReference type="EC" id="1.1.1.169" evidence="4"/>
<comment type="catalytic activity">
    <reaction evidence="4">
        <text>(R)-pantoate + NADP(+) = 2-dehydropantoate + NADPH + H(+)</text>
        <dbReference type="Rhea" id="RHEA:16233"/>
        <dbReference type="ChEBI" id="CHEBI:11561"/>
        <dbReference type="ChEBI" id="CHEBI:15378"/>
        <dbReference type="ChEBI" id="CHEBI:15980"/>
        <dbReference type="ChEBI" id="CHEBI:57783"/>
        <dbReference type="ChEBI" id="CHEBI:58349"/>
        <dbReference type="EC" id="1.1.1.169"/>
    </reaction>
</comment>
<dbReference type="InterPro" id="IPR008927">
    <property type="entry name" value="6-PGluconate_DH-like_C_sf"/>
</dbReference>
<keyword evidence="2 4" id="KW-0521">NADP</keyword>
<evidence type="ECO:0000259" key="7">
    <source>
        <dbReference type="Pfam" id="PF08546"/>
    </source>
</evidence>